<dbReference type="InterPro" id="IPR036908">
    <property type="entry name" value="RlpA-like_sf"/>
</dbReference>
<dbReference type="GO" id="GO:0009254">
    <property type="term" value="P:peptidoglycan turnover"/>
    <property type="evidence" value="ECO:0007669"/>
    <property type="project" value="InterPro"/>
</dbReference>
<dbReference type="InterPro" id="IPR051933">
    <property type="entry name" value="Resuscitation_pf_RpfB"/>
</dbReference>
<evidence type="ECO:0000259" key="3">
    <source>
        <dbReference type="PROSITE" id="PS51272"/>
    </source>
</evidence>
<keyword evidence="1 2" id="KW-0732">Signal</keyword>
<dbReference type="GO" id="GO:0004553">
    <property type="term" value="F:hydrolase activity, hydrolyzing O-glycosyl compounds"/>
    <property type="evidence" value="ECO:0007669"/>
    <property type="project" value="InterPro"/>
</dbReference>
<protein>
    <submittedName>
        <fullName evidence="4">S-layer homology domain-containing protein</fullName>
    </submittedName>
</protein>
<feature type="domain" description="SLH" evidence="3">
    <location>
        <begin position="27"/>
        <end position="84"/>
    </location>
</feature>
<dbReference type="EMBL" id="CP073708">
    <property type="protein sequence ID" value="QUO42644.1"/>
    <property type="molecule type" value="Genomic_DNA"/>
</dbReference>
<feature type="domain" description="SLH" evidence="3">
    <location>
        <begin position="85"/>
        <end position="151"/>
    </location>
</feature>
<reference evidence="5" key="2">
    <citation type="submission" date="2021-04" db="EMBL/GenBank/DDBJ databases">
        <title>Brevibacillus composti FJAT-54423, complete genome.</title>
        <authorList>
            <person name="Tang R."/>
        </authorList>
    </citation>
    <scope>NUCLEOTIDE SEQUENCE</scope>
    <source>
        <strain evidence="5">FJAT-54424</strain>
    </source>
</reference>
<dbReference type="SUPFAM" id="SSF50685">
    <property type="entry name" value="Barwin-like endoglucanases"/>
    <property type="match status" value="1"/>
</dbReference>
<dbReference type="RefSeq" id="WP_198829139.1">
    <property type="nucleotide sequence ID" value="NZ_CP073708.1"/>
</dbReference>
<gene>
    <name evidence="4" type="ORF">JD108_06960</name>
    <name evidence="5" type="ORF">KDJ56_06640</name>
</gene>
<sequence length="320" mass="35160">MKKMLILASLAAVMMTGAPVAEAETMREPATFTDVAGHWAEKEIQELYIAEAISSSPAFRPDDQVTKAELITMFVKAKKLQPSTGSSPFADVHSDDWLAPYALTAYRLGIIDGEWVEGKLYFHPNQPVQREEMVTMLIRAKGDSGKVNALPWSTAIQTLQTYPDGSSIEKPYQRSFAYALQNQVVSPYENGQLQPEHAITRAEAATYTALHLLKKTDEQRTPAGLSFNQKLTVETTAYTHPENKAEALSYLELPLRVGIVAVDPEVIPLGSHLFIEGYGYAIAADIGSAVKAEKVDLFFASRAEALQHGIKKGVTVYVLD</sequence>
<evidence type="ECO:0000313" key="7">
    <source>
        <dbReference type="Proteomes" id="UP000677234"/>
    </source>
</evidence>
<name>A0A7T5EN01_9BACL</name>
<dbReference type="PROSITE" id="PS51272">
    <property type="entry name" value="SLH"/>
    <property type="match status" value="3"/>
</dbReference>
<dbReference type="KEGG" id="bcop:JD108_06960"/>
<feature type="signal peptide" evidence="2">
    <location>
        <begin position="1"/>
        <end position="23"/>
    </location>
</feature>
<feature type="chain" id="PRO_5032870403" evidence="2">
    <location>
        <begin position="24"/>
        <end position="320"/>
    </location>
</feature>
<dbReference type="Gene3D" id="2.40.40.10">
    <property type="entry name" value="RlpA-like domain"/>
    <property type="match status" value="1"/>
</dbReference>
<reference evidence="4 6" key="1">
    <citation type="submission" date="2020-12" db="EMBL/GenBank/DDBJ databases">
        <title>strain FJAT-54423T represents a novel species of the genus Brevibacillus.</title>
        <authorList>
            <person name="Tang R."/>
        </authorList>
    </citation>
    <scope>NUCLEOTIDE SEQUENCE [LARGE SCALE GENOMIC DNA]</scope>
    <source>
        <strain evidence="4 6">FJAT-54423</strain>
    </source>
</reference>
<evidence type="ECO:0000256" key="1">
    <source>
        <dbReference type="ARBA" id="ARBA00022729"/>
    </source>
</evidence>
<dbReference type="InterPro" id="IPR010611">
    <property type="entry name" value="3D_dom"/>
</dbReference>
<dbReference type="PANTHER" id="PTHR39160">
    <property type="entry name" value="CELL WALL-BINDING PROTEIN YOCH"/>
    <property type="match status" value="1"/>
</dbReference>
<dbReference type="InterPro" id="IPR059180">
    <property type="entry name" value="3D_YorM"/>
</dbReference>
<dbReference type="Proteomes" id="UP000677234">
    <property type="component" value="Chromosome"/>
</dbReference>
<keyword evidence="7" id="KW-1185">Reference proteome</keyword>
<evidence type="ECO:0000256" key="2">
    <source>
        <dbReference type="SAM" id="SignalP"/>
    </source>
</evidence>
<dbReference type="EMBL" id="CP066308">
    <property type="protein sequence ID" value="QQE75618.1"/>
    <property type="molecule type" value="Genomic_DNA"/>
</dbReference>
<dbReference type="GO" id="GO:0019867">
    <property type="term" value="C:outer membrane"/>
    <property type="evidence" value="ECO:0007669"/>
    <property type="project" value="InterPro"/>
</dbReference>
<dbReference type="PANTHER" id="PTHR39160:SF4">
    <property type="entry name" value="RESUSCITATION-PROMOTING FACTOR RPFB"/>
    <property type="match status" value="1"/>
</dbReference>
<evidence type="ECO:0000313" key="4">
    <source>
        <dbReference type="EMBL" id="QQE75618.1"/>
    </source>
</evidence>
<dbReference type="Pfam" id="PF00395">
    <property type="entry name" value="SLH"/>
    <property type="match status" value="3"/>
</dbReference>
<dbReference type="AlphaFoldDB" id="A0A7T5EN01"/>
<evidence type="ECO:0000313" key="6">
    <source>
        <dbReference type="Proteomes" id="UP000595847"/>
    </source>
</evidence>
<dbReference type="InterPro" id="IPR001119">
    <property type="entry name" value="SLH_dom"/>
</dbReference>
<dbReference type="CDD" id="cd14667">
    <property type="entry name" value="3D_containing_proteins"/>
    <property type="match status" value="1"/>
</dbReference>
<organism evidence="4 6">
    <name type="scientific">Brevibacillus composti</name>
    <dbReference type="NCBI Taxonomy" id="2796470"/>
    <lineage>
        <taxon>Bacteria</taxon>
        <taxon>Bacillati</taxon>
        <taxon>Bacillota</taxon>
        <taxon>Bacilli</taxon>
        <taxon>Bacillales</taxon>
        <taxon>Paenibacillaceae</taxon>
        <taxon>Brevibacillus</taxon>
    </lineage>
</organism>
<dbReference type="Proteomes" id="UP000595847">
    <property type="component" value="Chromosome"/>
</dbReference>
<accession>A0A7T5EN01</accession>
<feature type="domain" description="SLH" evidence="3">
    <location>
        <begin position="159"/>
        <end position="222"/>
    </location>
</feature>
<dbReference type="Pfam" id="PF06725">
    <property type="entry name" value="3D"/>
    <property type="match status" value="1"/>
</dbReference>
<evidence type="ECO:0000313" key="5">
    <source>
        <dbReference type="EMBL" id="QUO42644.1"/>
    </source>
</evidence>
<proteinExistence type="predicted"/>